<keyword evidence="1" id="KW-1133">Transmembrane helix</keyword>
<proteinExistence type="predicted"/>
<sequence length="209" mass="23611">EMCSSGYRVMSVMFVIIVVVCIIVQGNCVNPEPCCCCGPVCEGPRICDNRFATEPKRKIEVVEYGPPCSQDLPFKIETPVCKLPEKSSACDYEYQIALPSIITNIADSSHKNCIITRIADTILNLPFQIKIPRLRKNLDCQYPLSEYQYKVDKTCSACSKIEKLTLPFQIESPACKEKPQYPLCEHTYKLDKPPSTCCKVEQLNLPFQI</sequence>
<feature type="non-terminal residue" evidence="2">
    <location>
        <position position="209"/>
    </location>
</feature>
<organism evidence="2">
    <name type="scientific">Clastoptera arizonana</name>
    <name type="common">Arizona spittle bug</name>
    <dbReference type="NCBI Taxonomy" id="38151"/>
    <lineage>
        <taxon>Eukaryota</taxon>
        <taxon>Metazoa</taxon>
        <taxon>Ecdysozoa</taxon>
        <taxon>Arthropoda</taxon>
        <taxon>Hexapoda</taxon>
        <taxon>Insecta</taxon>
        <taxon>Pterygota</taxon>
        <taxon>Neoptera</taxon>
        <taxon>Paraneoptera</taxon>
        <taxon>Hemiptera</taxon>
        <taxon>Auchenorrhyncha</taxon>
        <taxon>Cercopoidea</taxon>
        <taxon>Clastopteridae</taxon>
        <taxon>Clastoptera</taxon>
    </lineage>
</organism>
<dbReference type="EMBL" id="GEDC01003725">
    <property type="protein sequence ID" value="JAS33573.1"/>
    <property type="molecule type" value="Transcribed_RNA"/>
</dbReference>
<gene>
    <name evidence="2" type="ORF">g.34273</name>
</gene>
<feature type="transmembrane region" description="Helical" evidence="1">
    <location>
        <begin position="7"/>
        <end position="26"/>
    </location>
</feature>
<evidence type="ECO:0000256" key="1">
    <source>
        <dbReference type="SAM" id="Phobius"/>
    </source>
</evidence>
<reference evidence="2" key="1">
    <citation type="submission" date="2015-12" db="EMBL/GenBank/DDBJ databases">
        <title>De novo transcriptome assembly of four potential Pierce s Disease insect vectors from Arizona vineyards.</title>
        <authorList>
            <person name="Tassone E.E."/>
        </authorList>
    </citation>
    <scope>NUCLEOTIDE SEQUENCE</scope>
</reference>
<protein>
    <submittedName>
        <fullName evidence="2">Uncharacterized protein</fullName>
    </submittedName>
</protein>
<accession>A0A1B6E6K4</accession>
<keyword evidence="1" id="KW-0472">Membrane</keyword>
<dbReference type="AlphaFoldDB" id="A0A1B6E6K4"/>
<evidence type="ECO:0000313" key="2">
    <source>
        <dbReference type="EMBL" id="JAS33573.1"/>
    </source>
</evidence>
<keyword evidence="1" id="KW-0812">Transmembrane</keyword>
<name>A0A1B6E6K4_9HEMI</name>
<feature type="non-terminal residue" evidence="2">
    <location>
        <position position="1"/>
    </location>
</feature>